<evidence type="ECO:0000313" key="2">
    <source>
        <dbReference type="EMBL" id="RPA62315.1"/>
    </source>
</evidence>
<name>A0A3N4GJF9_9ACTN</name>
<sequence>MTDTAHTPGPILDALSIVVADMAATVDFYTHLGLRFEPGAADASHVESSVGPMRILFDTRTVVASFMPGWTEPTGGHRIALAFACATPAEVDAEHAALDAAGYRSILEPFNAVWGQRYAVIADPDGNPIDLYSPLV</sequence>
<dbReference type="SUPFAM" id="SSF54593">
    <property type="entry name" value="Glyoxalase/Bleomycin resistance protein/Dihydroxybiphenyl dioxygenase"/>
    <property type="match status" value="1"/>
</dbReference>
<keyword evidence="3" id="KW-1185">Reference proteome</keyword>
<dbReference type="InterPro" id="IPR029068">
    <property type="entry name" value="Glyas_Bleomycin-R_OHBP_Dase"/>
</dbReference>
<dbReference type="AlphaFoldDB" id="A0A3N4GJF9"/>
<dbReference type="PANTHER" id="PTHR36503:SF3">
    <property type="entry name" value="BLR0126 PROTEIN"/>
    <property type="match status" value="1"/>
</dbReference>
<protein>
    <submittedName>
        <fullName evidence="2">Glyoxalase</fullName>
    </submittedName>
</protein>
<proteinExistence type="predicted"/>
<comment type="caution">
    <text evidence="2">The sequence shown here is derived from an EMBL/GenBank/DDBJ whole genome shotgun (WGS) entry which is preliminary data.</text>
</comment>
<dbReference type="OrthoDB" id="9798430at2"/>
<dbReference type="EMBL" id="RKMH01000006">
    <property type="protein sequence ID" value="RPA62315.1"/>
    <property type="molecule type" value="Genomic_DNA"/>
</dbReference>
<reference evidence="2 3" key="1">
    <citation type="submission" date="2018-11" db="EMBL/GenBank/DDBJ databases">
        <title>Draft genome sequence of Gordonia sp. RS15-1S isolated from rice stems.</title>
        <authorList>
            <person name="Muangham S."/>
        </authorList>
    </citation>
    <scope>NUCLEOTIDE SEQUENCE [LARGE SCALE GENOMIC DNA]</scope>
    <source>
        <strain evidence="2 3">RS15-1S</strain>
    </source>
</reference>
<dbReference type="PROSITE" id="PS51819">
    <property type="entry name" value="VOC"/>
    <property type="match status" value="1"/>
</dbReference>
<dbReference type="Gene3D" id="3.10.180.10">
    <property type="entry name" value="2,3-Dihydroxybiphenyl 1,2-Dioxygenase, domain 1"/>
    <property type="match status" value="1"/>
</dbReference>
<evidence type="ECO:0000259" key="1">
    <source>
        <dbReference type="PROSITE" id="PS51819"/>
    </source>
</evidence>
<gene>
    <name evidence="2" type="ORF">EF294_09980</name>
</gene>
<dbReference type="RefSeq" id="WP_123928878.1">
    <property type="nucleotide sequence ID" value="NZ_JBPSDP010000005.1"/>
</dbReference>
<organism evidence="2 3">
    <name type="scientific">Gordonia oryzae</name>
    <dbReference type="NCBI Taxonomy" id="2487349"/>
    <lineage>
        <taxon>Bacteria</taxon>
        <taxon>Bacillati</taxon>
        <taxon>Actinomycetota</taxon>
        <taxon>Actinomycetes</taxon>
        <taxon>Mycobacteriales</taxon>
        <taxon>Gordoniaceae</taxon>
        <taxon>Gordonia</taxon>
    </lineage>
</organism>
<dbReference type="InterPro" id="IPR037523">
    <property type="entry name" value="VOC_core"/>
</dbReference>
<evidence type="ECO:0000313" key="3">
    <source>
        <dbReference type="Proteomes" id="UP000267536"/>
    </source>
</evidence>
<feature type="domain" description="VOC" evidence="1">
    <location>
        <begin position="11"/>
        <end position="134"/>
    </location>
</feature>
<dbReference type="InterPro" id="IPR004360">
    <property type="entry name" value="Glyas_Fos-R_dOase_dom"/>
</dbReference>
<dbReference type="Proteomes" id="UP000267536">
    <property type="component" value="Unassembled WGS sequence"/>
</dbReference>
<accession>A0A3N4GJF9</accession>
<dbReference type="PANTHER" id="PTHR36503">
    <property type="entry name" value="BLR2520 PROTEIN"/>
    <property type="match status" value="1"/>
</dbReference>
<dbReference type="Pfam" id="PF00903">
    <property type="entry name" value="Glyoxalase"/>
    <property type="match status" value="1"/>
</dbReference>